<dbReference type="GO" id="GO:0031419">
    <property type="term" value="F:cobalamin binding"/>
    <property type="evidence" value="ECO:0007669"/>
    <property type="project" value="UniProtKB-KW"/>
</dbReference>
<gene>
    <name evidence="7" type="ORF">GRF63_15430</name>
</gene>
<sequence>MQTETEIQSGGGQPVRCLLGMLGTDVHSKGIRTIAQLLRDAGIEVIYLGEHNSVKGMASAAVDEDADLVGLSFSSAAYVTYTRQLVEEMKRIGAQDIPIMLGGIIHPDDHAELREMGVRGIFGAGSTTEEIVEFVRSMGRSQ</sequence>
<dbReference type="EMBL" id="WUBR01000004">
    <property type="protein sequence ID" value="MWV29296.1"/>
    <property type="molecule type" value="Genomic_DNA"/>
</dbReference>
<dbReference type="GO" id="GO:0016853">
    <property type="term" value="F:isomerase activity"/>
    <property type="evidence" value="ECO:0007669"/>
    <property type="project" value="UniProtKB-KW"/>
</dbReference>
<feature type="domain" description="B12-binding" evidence="6">
    <location>
        <begin position="14"/>
        <end position="142"/>
    </location>
</feature>
<dbReference type="NCBIfam" id="TIGR00640">
    <property type="entry name" value="acid_CoA_mut_C"/>
    <property type="match status" value="1"/>
</dbReference>
<dbReference type="PANTHER" id="PTHR48101">
    <property type="entry name" value="METHYLMALONYL-COA MUTASE, MITOCHONDRIAL-RELATED"/>
    <property type="match status" value="1"/>
</dbReference>
<dbReference type="Pfam" id="PF02310">
    <property type="entry name" value="B12-binding"/>
    <property type="match status" value="1"/>
</dbReference>
<keyword evidence="8" id="KW-1185">Reference proteome</keyword>
<keyword evidence="5" id="KW-0170">Cobalt</keyword>
<organism evidence="7 8">
    <name type="scientific">Aurantiacibacter rhizosphaerae</name>
    <dbReference type="NCBI Taxonomy" id="2691582"/>
    <lineage>
        <taxon>Bacteria</taxon>
        <taxon>Pseudomonadati</taxon>
        <taxon>Pseudomonadota</taxon>
        <taxon>Alphaproteobacteria</taxon>
        <taxon>Sphingomonadales</taxon>
        <taxon>Erythrobacteraceae</taxon>
        <taxon>Aurantiacibacter</taxon>
    </lineage>
</organism>
<evidence type="ECO:0000256" key="2">
    <source>
        <dbReference type="ARBA" id="ARBA00022628"/>
    </source>
</evidence>
<evidence type="ECO:0000256" key="1">
    <source>
        <dbReference type="ARBA" id="ARBA00001922"/>
    </source>
</evidence>
<dbReference type="Gene3D" id="3.40.50.280">
    <property type="entry name" value="Cobalamin-binding domain"/>
    <property type="match status" value="1"/>
</dbReference>
<dbReference type="InterPro" id="IPR006158">
    <property type="entry name" value="Cobalamin-bd"/>
</dbReference>
<dbReference type="RefSeq" id="WP_160486967.1">
    <property type="nucleotide sequence ID" value="NZ_WUBR01000004.1"/>
</dbReference>
<dbReference type="PROSITE" id="PS51332">
    <property type="entry name" value="B12_BINDING"/>
    <property type="match status" value="1"/>
</dbReference>
<comment type="caution">
    <text evidence="7">The sequence shown here is derived from an EMBL/GenBank/DDBJ whole genome shotgun (WGS) entry which is preliminary data.</text>
</comment>
<evidence type="ECO:0000313" key="8">
    <source>
        <dbReference type="Proteomes" id="UP000461409"/>
    </source>
</evidence>
<reference evidence="7 8" key="2">
    <citation type="submission" date="2020-02" db="EMBL/GenBank/DDBJ databases">
        <title>Erythrobacter dongmakensis sp. nov., isolated from a tidal mudflat.</title>
        <authorList>
            <person name="Kim I.S."/>
        </authorList>
    </citation>
    <scope>NUCLEOTIDE SEQUENCE [LARGE SCALE GENOMIC DNA]</scope>
    <source>
        <strain evidence="7 8">GH3-10</strain>
    </source>
</reference>
<evidence type="ECO:0000256" key="3">
    <source>
        <dbReference type="ARBA" id="ARBA00022723"/>
    </source>
</evidence>
<evidence type="ECO:0000256" key="5">
    <source>
        <dbReference type="ARBA" id="ARBA00023285"/>
    </source>
</evidence>
<evidence type="ECO:0000256" key="4">
    <source>
        <dbReference type="ARBA" id="ARBA00023235"/>
    </source>
</evidence>
<evidence type="ECO:0000259" key="6">
    <source>
        <dbReference type="PROSITE" id="PS51332"/>
    </source>
</evidence>
<dbReference type="InterPro" id="IPR006159">
    <property type="entry name" value="Acid_CoA_mut_C"/>
</dbReference>
<dbReference type="GO" id="GO:0046872">
    <property type="term" value="F:metal ion binding"/>
    <property type="evidence" value="ECO:0007669"/>
    <property type="project" value="UniProtKB-KW"/>
</dbReference>
<evidence type="ECO:0000313" key="7">
    <source>
        <dbReference type="EMBL" id="MWV29296.1"/>
    </source>
</evidence>
<dbReference type="SUPFAM" id="SSF52242">
    <property type="entry name" value="Cobalamin (vitamin B12)-binding domain"/>
    <property type="match status" value="1"/>
</dbReference>
<protein>
    <submittedName>
        <fullName evidence="7">Cobalamin-binding protein</fullName>
    </submittedName>
</protein>
<dbReference type="InterPro" id="IPR036724">
    <property type="entry name" value="Cobalamin-bd_sf"/>
</dbReference>
<dbReference type="PANTHER" id="PTHR48101:SF1">
    <property type="entry name" value="METHYLMALONYL-COA MUTASE, LARGE SUBUNIT"/>
    <property type="match status" value="1"/>
</dbReference>
<dbReference type="AlphaFoldDB" id="A0A844XH00"/>
<reference evidence="7 8" key="1">
    <citation type="submission" date="2019-12" db="EMBL/GenBank/DDBJ databases">
        <authorList>
            <person name="Lee S.D."/>
        </authorList>
    </citation>
    <scope>NUCLEOTIDE SEQUENCE [LARGE SCALE GENOMIC DNA]</scope>
    <source>
        <strain evidence="7 8">GH3-10</strain>
    </source>
</reference>
<keyword evidence="2" id="KW-0846">Cobalamin</keyword>
<accession>A0A844XH00</accession>
<proteinExistence type="predicted"/>
<dbReference type="Proteomes" id="UP000461409">
    <property type="component" value="Unassembled WGS sequence"/>
</dbReference>
<keyword evidence="4" id="KW-0413">Isomerase</keyword>
<name>A0A844XH00_9SPHN</name>
<comment type="cofactor">
    <cofactor evidence="1">
        <name>adenosylcob(III)alamin</name>
        <dbReference type="ChEBI" id="CHEBI:18408"/>
    </cofactor>
</comment>
<keyword evidence="3" id="KW-0479">Metal-binding</keyword>